<dbReference type="Proteomes" id="UP000193144">
    <property type="component" value="Unassembled WGS sequence"/>
</dbReference>
<sequence length="70" mass="7899">MCAKYIQYTISLCNRQRQDKITPHGDDLESLTKLLTNCAWYLIESGEYGSSLYVVDTALSICKQGMSKDS</sequence>
<accession>A0A1Y1Y6L8</accession>
<organism evidence="1 2">
    <name type="scientific">Clohesyomyces aquaticus</name>
    <dbReference type="NCBI Taxonomy" id="1231657"/>
    <lineage>
        <taxon>Eukaryota</taxon>
        <taxon>Fungi</taxon>
        <taxon>Dikarya</taxon>
        <taxon>Ascomycota</taxon>
        <taxon>Pezizomycotina</taxon>
        <taxon>Dothideomycetes</taxon>
        <taxon>Pleosporomycetidae</taxon>
        <taxon>Pleosporales</taxon>
        <taxon>Lindgomycetaceae</taxon>
        <taxon>Clohesyomyces</taxon>
    </lineage>
</organism>
<protein>
    <submittedName>
        <fullName evidence="1">Uncharacterized protein</fullName>
    </submittedName>
</protein>
<name>A0A1Y1Y6L8_9PLEO</name>
<gene>
    <name evidence="1" type="ORF">BCR34DRAFT_580380</name>
</gene>
<evidence type="ECO:0000313" key="1">
    <source>
        <dbReference type="EMBL" id="ORX93671.1"/>
    </source>
</evidence>
<proteinExistence type="predicted"/>
<dbReference type="EMBL" id="MCFA01000332">
    <property type="protein sequence ID" value="ORX93671.1"/>
    <property type="molecule type" value="Genomic_DNA"/>
</dbReference>
<keyword evidence="2" id="KW-1185">Reference proteome</keyword>
<reference evidence="1 2" key="1">
    <citation type="submission" date="2016-07" db="EMBL/GenBank/DDBJ databases">
        <title>Pervasive Adenine N6-methylation of Active Genes in Fungi.</title>
        <authorList>
            <consortium name="DOE Joint Genome Institute"/>
            <person name="Mondo S.J."/>
            <person name="Dannebaum R.O."/>
            <person name="Kuo R.C."/>
            <person name="Labutti K."/>
            <person name="Haridas S."/>
            <person name="Kuo A."/>
            <person name="Salamov A."/>
            <person name="Ahrendt S.R."/>
            <person name="Lipzen A."/>
            <person name="Sullivan W."/>
            <person name="Andreopoulos W.B."/>
            <person name="Clum A."/>
            <person name="Lindquist E."/>
            <person name="Daum C."/>
            <person name="Ramamoorthy G.K."/>
            <person name="Gryganskyi A."/>
            <person name="Culley D."/>
            <person name="Magnuson J.K."/>
            <person name="James T.Y."/>
            <person name="O'Malley M.A."/>
            <person name="Stajich J.E."/>
            <person name="Spatafora J.W."/>
            <person name="Visel A."/>
            <person name="Grigoriev I.V."/>
        </authorList>
    </citation>
    <scope>NUCLEOTIDE SEQUENCE [LARGE SCALE GENOMIC DNA]</scope>
    <source>
        <strain evidence="1 2">CBS 115471</strain>
    </source>
</reference>
<dbReference type="OrthoDB" id="6161812at2759"/>
<dbReference type="AlphaFoldDB" id="A0A1Y1Y6L8"/>
<comment type="caution">
    <text evidence="1">The sequence shown here is derived from an EMBL/GenBank/DDBJ whole genome shotgun (WGS) entry which is preliminary data.</text>
</comment>
<evidence type="ECO:0000313" key="2">
    <source>
        <dbReference type="Proteomes" id="UP000193144"/>
    </source>
</evidence>